<feature type="transmembrane region" description="Helical" evidence="5">
    <location>
        <begin position="467"/>
        <end position="499"/>
    </location>
</feature>
<dbReference type="Proteomes" id="UP000017908">
    <property type="component" value="Unassembled WGS sequence"/>
</dbReference>
<dbReference type="InterPro" id="IPR007016">
    <property type="entry name" value="O-antigen_ligase-rel_domated"/>
</dbReference>
<feature type="transmembrane region" description="Helical" evidence="5">
    <location>
        <begin position="302"/>
        <end position="320"/>
    </location>
</feature>
<gene>
    <name evidence="7" type="ORF">BN715_01553</name>
</gene>
<sequence length="510" mass="58920">MEINEKYRDWLLKFQYAMLFLTVLALPIFDLSKRLQILHIGGKLSWYFALLGLIALGIEWLLYRFKVDKTIKKFLIIFFGWQLLTLVLGLYQYPYYQEIDWHASERLSMVINFIEDHHFDFLSISQVEAIWLAMRVIKNTLLELIFSFGITVWIIHLFEDSFDHGFITIRKYVFILAIVLGIYAIPEILLFKFKMPVGYDILSVTNGFIYDVGNYLDWYPPLIWQGEQVRSYCTEPSIFGFLAATIIPMLWSCFEKNLKSSAFYVYYVMLIFMTKSRTANAIAIFDFVWLLPGIIQTKTRKLAIILIVLSSLGFICNLGMNMIPSLTSRSNNDNVQNGTAYSYYENNVKSIVDKSSRSNGSRLINIIGHANVIKDHWIIGVGEGLEACYVRDKLPDGALDNKEIESITDKLNEKGPLGMVSYGNVNHYVYIMTNEGLIGLIIYLLPFAYVLRMLLKLKLWKNNRYLFLSIALIGNLVCEMAGQPVMLLYMVLGLLYVGIQENRRINNKNA</sequence>
<organism evidence="7">
    <name type="scientific">Megasphaera elsdenii CAG:570</name>
    <dbReference type="NCBI Taxonomy" id="1263087"/>
    <lineage>
        <taxon>Bacteria</taxon>
        <taxon>Bacillati</taxon>
        <taxon>Bacillota</taxon>
        <taxon>Negativicutes</taxon>
        <taxon>Veillonellales</taxon>
        <taxon>Veillonellaceae</taxon>
        <taxon>Megasphaera</taxon>
    </lineage>
</organism>
<feature type="domain" description="O-antigen ligase-related" evidence="6">
    <location>
        <begin position="264"/>
        <end position="444"/>
    </location>
</feature>
<evidence type="ECO:0000256" key="5">
    <source>
        <dbReference type="SAM" id="Phobius"/>
    </source>
</evidence>
<feature type="transmembrane region" description="Helical" evidence="5">
    <location>
        <begin position="164"/>
        <end position="185"/>
    </location>
</feature>
<keyword evidence="4 5" id="KW-0472">Membrane</keyword>
<feature type="transmembrane region" description="Helical" evidence="5">
    <location>
        <begin position="236"/>
        <end position="254"/>
    </location>
</feature>
<evidence type="ECO:0000259" key="6">
    <source>
        <dbReference type="Pfam" id="PF04932"/>
    </source>
</evidence>
<keyword evidence="3 5" id="KW-1133">Transmembrane helix</keyword>
<comment type="subcellular location">
    <subcellularLocation>
        <location evidence="1">Membrane</location>
        <topology evidence="1">Multi-pass membrane protein</topology>
    </subcellularLocation>
</comment>
<reference evidence="7" key="1">
    <citation type="submission" date="2012-11" db="EMBL/GenBank/DDBJ databases">
        <title>Dependencies among metagenomic species, viruses, plasmids and units of genetic variation.</title>
        <authorList>
            <person name="Nielsen H.B."/>
            <person name="Almeida M."/>
            <person name="Juncker A.S."/>
            <person name="Rasmussen S."/>
            <person name="Li J."/>
            <person name="Sunagawa S."/>
            <person name="Plichta D."/>
            <person name="Gautier L."/>
            <person name="Le Chatelier E."/>
            <person name="Peletier E."/>
            <person name="Bonde I."/>
            <person name="Nielsen T."/>
            <person name="Manichanh C."/>
            <person name="Arumugam M."/>
            <person name="Batto J."/>
            <person name="Santos M.B.Q.D."/>
            <person name="Blom N."/>
            <person name="Borruel N."/>
            <person name="Burgdorf K.S."/>
            <person name="Boumezbeur F."/>
            <person name="Casellas F."/>
            <person name="Dore J."/>
            <person name="Guarner F."/>
            <person name="Hansen T."/>
            <person name="Hildebrand F."/>
            <person name="Kaas R.S."/>
            <person name="Kennedy S."/>
            <person name="Kristiansen K."/>
            <person name="Kultima J.R."/>
            <person name="Leonard P."/>
            <person name="Levenez F."/>
            <person name="Lund O."/>
            <person name="Moumen B."/>
            <person name="Le Paslier D."/>
            <person name="Pons N."/>
            <person name="Pedersen O."/>
            <person name="Prifti E."/>
            <person name="Qin J."/>
            <person name="Raes J."/>
            <person name="Tap J."/>
            <person name="Tims S."/>
            <person name="Ussery D.W."/>
            <person name="Yamada T."/>
            <person name="MetaHit consortium"/>
            <person name="Renault P."/>
            <person name="Sicheritz-Ponten T."/>
            <person name="Bork P."/>
            <person name="Wang J."/>
            <person name="Brunak S."/>
            <person name="Ehrlich S.D."/>
        </authorList>
    </citation>
    <scope>NUCLEOTIDE SEQUENCE [LARGE SCALE GENOMIC DNA]</scope>
</reference>
<name>R7MZR7_MEGEL</name>
<evidence type="ECO:0000256" key="3">
    <source>
        <dbReference type="ARBA" id="ARBA00022989"/>
    </source>
</evidence>
<keyword evidence="2 5" id="KW-0812">Transmembrane</keyword>
<feature type="transmembrane region" description="Helical" evidence="5">
    <location>
        <begin position="14"/>
        <end position="32"/>
    </location>
</feature>
<protein>
    <recommendedName>
        <fullName evidence="6">O-antigen ligase-related domain-containing protein</fullName>
    </recommendedName>
</protein>
<feature type="transmembrane region" description="Helical" evidence="5">
    <location>
        <begin position="44"/>
        <end position="63"/>
    </location>
</feature>
<dbReference type="AlphaFoldDB" id="R7MZR7"/>
<feature type="transmembrane region" description="Helical" evidence="5">
    <location>
        <begin position="266"/>
        <end position="290"/>
    </location>
</feature>
<feature type="transmembrane region" description="Helical" evidence="5">
    <location>
        <begin position="75"/>
        <end position="96"/>
    </location>
</feature>
<evidence type="ECO:0000313" key="7">
    <source>
        <dbReference type="EMBL" id="CDF05288.1"/>
    </source>
</evidence>
<evidence type="ECO:0000256" key="4">
    <source>
        <dbReference type="ARBA" id="ARBA00023136"/>
    </source>
</evidence>
<proteinExistence type="predicted"/>
<comment type="caution">
    <text evidence="7">The sequence shown here is derived from an EMBL/GenBank/DDBJ whole genome shotgun (WGS) entry which is preliminary data.</text>
</comment>
<evidence type="ECO:0000256" key="2">
    <source>
        <dbReference type="ARBA" id="ARBA00022692"/>
    </source>
</evidence>
<evidence type="ECO:0000256" key="1">
    <source>
        <dbReference type="ARBA" id="ARBA00004141"/>
    </source>
</evidence>
<dbReference type="EMBL" id="CBKE010000252">
    <property type="protein sequence ID" value="CDF05288.1"/>
    <property type="molecule type" value="Genomic_DNA"/>
</dbReference>
<dbReference type="GO" id="GO:0016020">
    <property type="term" value="C:membrane"/>
    <property type="evidence" value="ECO:0007669"/>
    <property type="project" value="UniProtKB-SubCell"/>
</dbReference>
<feature type="transmembrane region" description="Helical" evidence="5">
    <location>
        <begin position="437"/>
        <end position="455"/>
    </location>
</feature>
<accession>R7MZR7</accession>
<dbReference type="Pfam" id="PF04932">
    <property type="entry name" value="Wzy_C"/>
    <property type="match status" value="1"/>
</dbReference>
<feature type="transmembrane region" description="Helical" evidence="5">
    <location>
        <begin position="141"/>
        <end position="158"/>
    </location>
</feature>